<feature type="compositionally biased region" description="Low complexity" evidence="1">
    <location>
        <begin position="216"/>
        <end position="235"/>
    </location>
</feature>
<feature type="region of interest" description="Disordered" evidence="1">
    <location>
        <begin position="197"/>
        <end position="235"/>
    </location>
</feature>
<keyword evidence="2" id="KW-0472">Membrane</keyword>
<accession>A0ABQ4DT69</accession>
<feature type="transmembrane region" description="Helical" evidence="2">
    <location>
        <begin position="252"/>
        <end position="274"/>
    </location>
</feature>
<dbReference type="Proteomes" id="UP000646749">
    <property type="component" value="Unassembled WGS sequence"/>
</dbReference>
<protein>
    <recommendedName>
        <fullName evidence="5">Peptidase</fullName>
    </recommendedName>
</protein>
<evidence type="ECO:0000256" key="2">
    <source>
        <dbReference type="SAM" id="Phobius"/>
    </source>
</evidence>
<evidence type="ECO:0008006" key="5">
    <source>
        <dbReference type="Google" id="ProtNLM"/>
    </source>
</evidence>
<keyword evidence="2" id="KW-0812">Transmembrane</keyword>
<gene>
    <name evidence="3" type="ORF">Pen02_05840</name>
</gene>
<keyword evidence="4" id="KW-1185">Reference proteome</keyword>
<dbReference type="EMBL" id="BONW01000001">
    <property type="protein sequence ID" value="GIG85648.1"/>
    <property type="molecule type" value="Genomic_DNA"/>
</dbReference>
<evidence type="ECO:0000313" key="3">
    <source>
        <dbReference type="EMBL" id="GIG85648.1"/>
    </source>
</evidence>
<sequence>MVDRDLEDELMRTRIRPAVVAAALAVPAVLLGVLTPAAVLAAPTPSPGATPLDRAGTSFLTAAPVTAGQPVRLDASTGDYLYWSFPGAAGDVTEIVATLRFPVGAKRTGASTWSIEVFDGLRRRQACTAGAQTPTAARDATEVRLGCGLRRVRSWAEPWSGDPLPGTYYAKLSVVELPEADLGLPVEVDLLIGTTDGGSDADDGELRAPLAPPARPGAVLTASGQSGASPSPAAAGDDGGVFDWVPAFSTRWLWTTVGGVLAAVAGVFGFSLTWRRR</sequence>
<name>A0ABQ4DT69_9ACTN</name>
<reference evidence="3 4" key="1">
    <citation type="submission" date="2021-01" db="EMBL/GenBank/DDBJ databases">
        <title>Whole genome shotgun sequence of Plantactinospora endophytica NBRC 110450.</title>
        <authorList>
            <person name="Komaki H."/>
            <person name="Tamura T."/>
        </authorList>
    </citation>
    <scope>NUCLEOTIDE SEQUENCE [LARGE SCALE GENOMIC DNA]</scope>
    <source>
        <strain evidence="3 4">NBRC 110450</strain>
    </source>
</reference>
<organism evidence="3 4">
    <name type="scientific">Plantactinospora endophytica</name>
    <dbReference type="NCBI Taxonomy" id="673535"/>
    <lineage>
        <taxon>Bacteria</taxon>
        <taxon>Bacillati</taxon>
        <taxon>Actinomycetota</taxon>
        <taxon>Actinomycetes</taxon>
        <taxon>Micromonosporales</taxon>
        <taxon>Micromonosporaceae</taxon>
        <taxon>Plantactinospora</taxon>
    </lineage>
</organism>
<keyword evidence="2" id="KW-1133">Transmembrane helix</keyword>
<proteinExistence type="predicted"/>
<comment type="caution">
    <text evidence="3">The sequence shown here is derived from an EMBL/GenBank/DDBJ whole genome shotgun (WGS) entry which is preliminary data.</text>
</comment>
<evidence type="ECO:0000256" key="1">
    <source>
        <dbReference type="SAM" id="MobiDB-lite"/>
    </source>
</evidence>
<evidence type="ECO:0000313" key="4">
    <source>
        <dbReference type="Proteomes" id="UP000646749"/>
    </source>
</evidence>